<evidence type="ECO:0000313" key="5">
    <source>
        <dbReference type="Proteomes" id="UP001589607"/>
    </source>
</evidence>
<dbReference type="NCBIfam" id="TIGR04183">
    <property type="entry name" value="Por_Secre_tail"/>
    <property type="match status" value="1"/>
</dbReference>
<dbReference type="Proteomes" id="UP001589607">
    <property type="component" value="Unassembled WGS sequence"/>
</dbReference>
<comment type="caution">
    <text evidence="4">The sequence shown here is derived from an EMBL/GenBank/DDBJ whole genome shotgun (WGS) entry which is preliminary data.</text>
</comment>
<accession>A0ABV5GI20</accession>
<dbReference type="RefSeq" id="WP_236454789.1">
    <property type="nucleotide sequence ID" value="NZ_CBCSGE010000007.1"/>
</dbReference>
<reference evidence="4 5" key="1">
    <citation type="submission" date="2024-09" db="EMBL/GenBank/DDBJ databases">
        <authorList>
            <person name="Sun Q."/>
            <person name="Mori K."/>
        </authorList>
    </citation>
    <scope>NUCLEOTIDE SEQUENCE [LARGE SCALE GENOMIC DNA]</scope>
    <source>
        <strain evidence="4 5">CECT 7955</strain>
    </source>
</reference>
<dbReference type="EMBL" id="JBHMEY010000001">
    <property type="protein sequence ID" value="MFB9095030.1"/>
    <property type="molecule type" value="Genomic_DNA"/>
</dbReference>
<name>A0ABV5GI20_9FLAO</name>
<feature type="chain" id="PRO_5045179321" evidence="2">
    <location>
        <begin position="19"/>
        <end position="569"/>
    </location>
</feature>
<evidence type="ECO:0000256" key="2">
    <source>
        <dbReference type="SAM" id="SignalP"/>
    </source>
</evidence>
<dbReference type="NCBIfam" id="NF045639">
    <property type="entry name" value="GCX_COOH"/>
    <property type="match status" value="1"/>
</dbReference>
<proteinExistence type="predicted"/>
<evidence type="ECO:0000313" key="4">
    <source>
        <dbReference type="EMBL" id="MFB9095030.1"/>
    </source>
</evidence>
<evidence type="ECO:0000256" key="1">
    <source>
        <dbReference type="ARBA" id="ARBA00022729"/>
    </source>
</evidence>
<evidence type="ECO:0000259" key="3">
    <source>
        <dbReference type="Pfam" id="PF18962"/>
    </source>
</evidence>
<keyword evidence="5" id="KW-1185">Reference proteome</keyword>
<sequence>MKYLYIIFCVLFSCFSFSQDYNNNWVLANSKISFDTNPATSSAISNANKYGFASVSDPSGNLLFYTDGVKVYDKTFGMMQNGYLTYGINLFDERRVQPVIIVPHPGNDKQYYVFVSDVQDTLCGSCSSLTQYSYFIVDFQDPTYPNGKVIEPSTGSSLFTNTGYFGPLTLVKNASNDGYFVILHTNPSQTSGGGLHSYKIDSNGINLTPILTNLPNNINYYNFSDARDFRSNTKAIMRFGMNNTKFGELLITNSFHQGPNTNTNLSSFFTMDFNNVTGTFSNFQMIQSNSSSAYKDFEFSNDSEKVYFVNNNVFVKDLANLSLPDRKLAANNSPSAFPSALHVQRDKNNDIIVSNKNSNILYKLDNVNSYNASSIITNYLSLNSALTDHYLPQFIPSLSDSCLSDVVLTTNVNSGSEFVQSSNYITAKNAINSSAIAIYHANERVILANGFHAKSGAIFKAYIEGCTGVFQSKNSDQKDETNNVRNDINDLVKLYPNPNNGNFVIEIGDHNFKNGTIEVFDSHGKIIYQNNYLSKEMNISLENIEKGVYFVKLISNDGNIVFDQKFIKH</sequence>
<keyword evidence="1 2" id="KW-0732">Signal</keyword>
<organism evidence="4 5">
    <name type="scientific">Flavobacterium jumunjinense</name>
    <dbReference type="NCBI Taxonomy" id="998845"/>
    <lineage>
        <taxon>Bacteria</taxon>
        <taxon>Pseudomonadati</taxon>
        <taxon>Bacteroidota</taxon>
        <taxon>Flavobacteriia</taxon>
        <taxon>Flavobacteriales</taxon>
        <taxon>Flavobacteriaceae</taxon>
        <taxon>Flavobacterium</taxon>
    </lineage>
</organism>
<dbReference type="Pfam" id="PF18962">
    <property type="entry name" value="Por_Secre_tail"/>
    <property type="match status" value="1"/>
</dbReference>
<feature type="domain" description="Secretion system C-terminal sorting" evidence="3">
    <location>
        <begin position="494"/>
        <end position="567"/>
    </location>
</feature>
<feature type="signal peptide" evidence="2">
    <location>
        <begin position="1"/>
        <end position="18"/>
    </location>
</feature>
<dbReference type="InterPro" id="IPR026444">
    <property type="entry name" value="Secre_tail"/>
</dbReference>
<gene>
    <name evidence="4" type="ORF">ACFFVF_00755</name>
</gene>
<protein>
    <submittedName>
        <fullName evidence="4">T9SS type A sorting domain-containing protein</fullName>
    </submittedName>
</protein>
<dbReference type="InterPro" id="IPR055015">
    <property type="entry name" value="GCX_COOH"/>
</dbReference>